<evidence type="ECO:0000313" key="4">
    <source>
        <dbReference type="Proteomes" id="UP000018291"/>
    </source>
</evidence>
<name>R4YXM7_9ACTN</name>
<dbReference type="Pfam" id="PF07811">
    <property type="entry name" value="TadE"/>
    <property type="match status" value="1"/>
</dbReference>
<keyword evidence="1" id="KW-0812">Transmembrane</keyword>
<feature type="transmembrane region" description="Helical" evidence="1">
    <location>
        <begin position="16"/>
        <end position="36"/>
    </location>
</feature>
<feature type="domain" description="TadE-like" evidence="2">
    <location>
        <begin position="10"/>
        <end position="52"/>
    </location>
</feature>
<proteinExistence type="predicted"/>
<dbReference type="STRING" id="1229780.BN381_150126"/>
<keyword evidence="1" id="KW-1133">Transmembrane helix</keyword>
<protein>
    <recommendedName>
        <fullName evidence="2">TadE-like domain-containing protein</fullName>
    </recommendedName>
</protein>
<organism evidence="3 4">
    <name type="scientific">Candidatus Neomicrothrix parvicella RN1</name>
    <dbReference type="NCBI Taxonomy" id="1229780"/>
    <lineage>
        <taxon>Bacteria</taxon>
        <taxon>Bacillati</taxon>
        <taxon>Actinomycetota</taxon>
        <taxon>Acidimicrobiia</taxon>
        <taxon>Acidimicrobiales</taxon>
        <taxon>Microthrixaceae</taxon>
        <taxon>Candidatus Neomicrothrix</taxon>
    </lineage>
</organism>
<dbReference type="Proteomes" id="UP000018291">
    <property type="component" value="Unassembled WGS sequence"/>
</dbReference>
<evidence type="ECO:0000259" key="2">
    <source>
        <dbReference type="Pfam" id="PF07811"/>
    </source>
</evidence>
<dbReference type="HOGENOM" id="CLU_1955622_0_0_11"/>
<gene>
    <name evidence="3" type="ORF">BN381_150126</name>
</gene>
<sequence length="128" mass="13294">MIGPSRRCRGQSTVELAAVLPVLVILTLLVIQAALVGRDRIVLTHRCRAAARAAMVTPTNAAATDAGKGAASEGSGFVAHLEGRIAVGELVTVGCRQRLVTGLPLVGPMLGDPEVTERFVVRIESVGD</sequence>
<accession>R4YXM7</accession>
<comment type="caution">
    <text evidence="3">The sequence shown here is derived from an EMBL/GenBank/DDBJ whole genome shotgun (WGS) entry which is preliminary data.</text>
</comment>
<evidence type="ECO:0000313" key="3">
    <source>
        <dbReference type="EMBL" id="CCM63013.1"/>
    </source>
</evidence>
<dbReference type="InterPro" id="IPR012495">
    <property type="entry name" value="TadE-like_dom"/>
</dbReference>
<keyword evidence="1" id="KW-0472">Membrane</keyword>
<dbReference type="AlphaFoldDB" id="R4YXM7"/>
<reference evidence="3 4" key="1">
    <citation type="journal article" date="2013" name="ISME J.">
        <title>Metabolic model for the filamentous 'Candidatus Microthrix parvicella' based on genomic and metagenomic analyses.</title>
        <authorList>
            <person name="Jon McIlroy S."/>
            <person name="Kristiansen R."/>
            <person name="Albertsen M."/>
            <person name="Michael Karst S."/>
            <person name="Rossetti S."/>
            <person name="Lund Nielsen J."/>
            <person name="Tandoi V."/>
            <person name="James Seviour R."/>
            <person name="Nielsen P.H."/>
        </authorList>
    </citation>
    <scope>NUCLEOTIDE SEQUENCE [LARGE SCALE GENOMIC DNA]</scope>
    <source>
        <strain evidence="3 4">RN1</strain>
    </source>
</reference>
<dbReference type="EMBL" id="CANL01000007">
    <property type="protein sequence ID" value="CCM63013.1"/>
    <property type="molecule type" value="Genomic_DNA"/>
</dbReference>
<keyword evidence="4" id="KW-1185">Reference proteome</keyword>
<evidence type="ECO:0000256" key="1">
    <source>
        <dbReference type="SAM" id="Phobius"/>
    </source>
</evidence>